<dbReference type="OrthoDB" id="8563876at2"/>
<dbReference type="Proteomes" id="UP000675920">
    <property type="component" value="Unplaced"/>
</dbReference>
<reference evidence="2" key="1">
    <citation type="submission" date="2025-08" db="UniProtKB">
        <authorList>
            <consortium name="RefSeq"/>
        </authorList>
    </citation>
    <scope>IDENTIFICATION</scope>
</reference>
<accession>A0A8B6X9U2</accession>
<dbReference type="RefSeq" id="WP_051378849.1">
    <property type="nucleotide sequence ID" value="NZ_AXWS01000015.1"/>
</dbReference>
<organism evidence="1 2">
    <name type="scientific">Derxia gummosa DSM 723</name>
    <dbReference type="NCBI Taxonomy" id="1121388"/>
    <lineage>
        <taxon>Bacteria</taxon>
        <taxon>Pseudomonadati</taxon>
        <taxon>Pseudomonadota</taxon>
        <taxon>Betaproteobacteria</taxon>
        <taxon>Burkholderiales</taxon>
        <taxon>Alcaligenaceae</taxon>
        <taxon>Derxia</taxon>
    </lineage>
</organism>
<proteinExistence type="predicted"/>
<dbReference type="AlphaFoldDB" id="A0A8B6X9U2"/>
<evidence type="ECO:0000313" key="1">
    <source>
        <dbReference type="Proteomes" id="UP000675920"/>
    </source>
</evidence>
<sequence>MATTTYKTLTETAKTPEGGELVLCEGTRKGSYNDACRGTVFQCECGATGCQQTHDHMCSGQGFSMSGKCYKCGTSNKFKALAIGAYVNQAEFWANYSEKAA</sequence>
<name>A0A8B6X9U2_9BURK</name>
<keyword evidence="1" id="KW-1185">Reference proteome</keyword>
<protein>
    <submittedName>
        <fullName evidence="2">Uncharacterized protein</fullName>
    </submittedName>
</protein>
<evidence type="ECO:0000313" key="2">
    <source>
        <dbReference type="RefSeq" id="WP_051378849.1"/>
    </source>
</evidence>